<accession>Q6Z496</accession>
<dbReference type="EMBL" id="AP005196">
    <property type="protein sequence ID" value="BAD31168.1"/>
    <property type="molecule type" value="Genomic_DNA"/>
</dbReference>
<reference evidence="1" key="1">
    <citation type="submission" date="2002-05" db="EMBL/GenBank/DDBJ databases">
        <title>Oryza sativa nipponbare(GA3) genomic DNA, chromosome 7, PAC clone:P0409B11.</title>
        <authorList>
            <person name="Sasaki T."/>
            <person name="Matsumoto T."/>
            <person name="Katayose Y."/>
        </authorList>
    </citation>
    <scope>NUCLEOTIDE SEQUENCE</scope>
</reference>
<organism evidence="1 3">
    <name type="scientific">Oryza sativa subsp. japonica</name>
    <name type="common">Rice</name>
    <dbReference type="NCBI Taxonomy" id="39947"/>
    <lineage>
        <taxon>Eukaryota</taxon>
        <taxon>Viridiplantae</taxon>
        <taxon>Streptophyta</taxon>
        <taxon>Embryophyta</taxon>
        <taxon>Tracheophyta</taxon>
        <taxon>Spermatophyta</taxon>
        <taxon>Magnoliopsida</taxon>
        <taxon>Liliopsida</taxon>
        <taxon>Poales</taxon>
        <taxon>Poaceae</taxon>
        <taxon>BOP clade</taxon>
        <taxon>Oryzoideae</taxon>
        <taxon>Oryzeae</taxon>
        <taxon>Oryzinae</taxon>
        <taxon>Oryza</taxon>
        <taxon>Oryza sativa</taxon>
    </lineage>
</organism>
<dbReference type="Proteomes" id="UP000000763">
    <property type="component" value="Chromosome 7"/>
</dbReference>
<proteinExistence type="predicted"/>
<evidence type="ECO:0000313" key="2">
    <source>
        <dbReference type="EMBL" id="BAD31168.1"/>
    </source>
</evidence>
<gene>
    <name evidence="2" type="primary">P0580A11.104</name>
    <name evidence="1" type="ORF">P0409B11.43</name>
</gene>
<sequence>MECRLGILHLCEIHYVFCISDGKYCRDHSGKSAMQMRRLIIHKSEKSASVDHVNFHNQWYRSSGPIRSTGGRWIENQTKALQCYNCSLKLASCNNYCPLDHGRCLAGRPPPAATTGRRNATATYDREFCMQAWASTSSYARYGSILFDRSISWILDADLMMN</sequence>
<name>Q6Z496_ORYSJ</name>
<dbReference type="AlphaFoldDB" id="Q6Z496"/>
<protein>
    <submittedName>
        <fullName evidence="1">Uncharacterized protein</fullName>
    </submittedName>
</protein>
<dbReference type="EMBL" id="AP005185">
    <property type="protein sequence ID" value="BAC83971.1"/>
    <property type="molecule type" value="Genomic_DNA"/>
</dbReference>
<reference evidence="3" key="3">
    <citation type="journal article" date="2005" name="Nature">
        <title>The map-based sequence of the rice genome.</title>
        <authorList>
            <consortium name="International rice genome sequencing project (IRGSP)"/>
            <person name="Matsumoto T."/>
            <person name="Wu J."/>
            <person name="Kanamori H."/>
            <person name="Katayose Y."/>
            <person name="Fujisawa M."/>
            <person name="Namiki N."/>
            <person name="Mizuno H."/>
            <person name="Yamamoto K."/>
            <person name="Antonio B.A."/>
            <person name="Baba T."/>
            <person name="Sakata K."/>
            <person name="Nagamura Y."/>
            <person name="Aoki H."/>
            <person name="Arikawa K."/>
            <person name="Arita K."/>
            <person name="Bito T."/>
            <person name="Chiden Y."/>
            <person name="Fujitsuka N."/>
            <person name="Fukunaka R."/>
            <person name="Hamada M."/>
            <person name="Harada C."/>
            <person name="Hayashi A."/>
            <person name="Hijishita S."/>
            <person name="Honda M."/>
            <person name="Hosokawa S."/>
            <person name="Ichikawa Y."/>
            <person name="Idonuma A."/>
            <person name="Iijima M."/>
            <person name="Ikeda M."/>
            <person name="Ikeno M."/>
            <person name="Ito K."/>
            <person name="Ito S."/>
            <person name="Ito T."/>
            <person name="Ito Y."/>
            <person name="Ito Y."/>
            <person name="Iwabuchi A."/>
            <person name="Kamiya K."/>
            <person name="Karasawa W."/>
            <person name="Kurita K."/>
            <person name="Katagiri S."/>
            <person name="Kikuta A."/>
            <person name="Kobayashi H."/>
            <person name="Kobayashi N."/>
            <person name="Machita K."/>
            <person name="Maehara T."/>
            <person name="Masukawa M."/>
            <person name="Mizubayashi T."/>
            <person name="Mukai Y."/>
            <person name="Nagasaki H."/>
            <person name="Nagata Y."/>
            <person name="Naito S."/>
            <person name="Nakashima M."/>
            <person name="Nakama Y."/>
            <person name="Nakamichi Y."/>
            <person name="Nakamura M."/>
            <person name="Meguro A."/>
            <person name="Negishi M."/>
            <person name="Ohta I."/>
            <person name="Ohta T."/>
            <person name="Okamoto M."/>
            <person name="Ono N."/>
            <person name="Saji S."/>
            <person name="Sakaguchi M."/>
            <person name="Sakai K."/>
            <person name="Shibata M."/>
            <person name="Shimokawa T."/>
            <person name="Song J."/>
            <person name="Takazaki Y."/>
            <person name="Terasawa K."/>
            <person name="Tsugane M."/>
            <person name="Tsuji K."/>
            <person name="Ueda S."/>
            <person name="Waki K."/>
            <person name="Yamagata H."/>
            <person name="Yamamoto M."/>
            <person name="Yamamoto S."/>
            <person name="Yamane H."/>
            <person name="Yoshiki S."/>
            <person name="Yoshihara R."/>
            <person name="Yukawa K."/>
            <person name="Zhong H."/>
            <person name="Yano M."/>
            <person name="Yuan Q."/>
            <person name="Ouyang S."/>
            <person name="Liu J."/>
            <person name="Jones K.M."/>
            <person name="Gansberger K."/>
            <person name="Moffat K."/>
            <person name="Hill J."/>
            <person name="Bera J."/>
            <person name="Fadrosh D."/>
            <person name="Jin S."/>
            <person name="Johri S."/>
            <person name="Kim M."/>
            <person name="Overton L."/>
            <person name="Reardon M."/>
            <person name="Tsitrin T."/>
            <person name="Vuong H."/>
            <person name="Weaver B."/>
            <person name="Ciecko A."/>
            <person name="Tallon L."/>
            <person name="Jackson J."/>
            <person name="Pai G."/>
            <person name="Aken S.V."/>
            <person name="Utterback T."/>
            <person name="Reidmuller S."/>
            <person name="Feldblyum T."/>
            <person name="Hsiao J."/>
            <person name="Zismann V."/>
            <person name="Iobst S."/>
            <person name="de Vazeille A.R."/>
            <person name="Buell C.R."/>
            <person name="Ying K."/>
            <person name="Li Y."/>
            <person name="Lu T."/>
            <person name="Huang Y."/>
            <person name="Zhao Q."/>
            <person name="Feng Q."/>
            <person name="Zhang L."/>
            <person name="Zhu J."/>
            <person name="Weng Q."/>
            <person name="Mu J."/>
            <person name="Lu Y."/>
            <person name="Fan D."/>
            <person name="Liu Y."/>
            <person name="Guan J."/>
            <person name="Zhang Y."/>
            <person name="Yu S."/>
            <person name="Liu X."/>
            <person name="Zhang Y."/>
            <person name="Hong G."/>
            <person name="Han B."/>
            <person name="Choisne N."/>
            <person name="Demange N."/>
            <person name="Orjeda G."/>
            <person name="Samain S."/>
            <person name="Cattolico L."/>
            <person name="Pelletier E."/>
            <person name="Couloux A."/>
            <person name="Segurens B."/>
            <person name="Wincker P."/>
            <person name="D'Hont A."/>
            <person name="Scarpelli C."/>
            <person name="Weissenbach J."/>
            <person name="Salanoubat M."/>
            <person name="Quetier F."/>
            <person name="Yu Y."/>
            <person name="Kim H.R."/>
            <person name="Rambo T."/>
            <person name="Currie J."/>
            <person name="Collura K."/>
            <person name="Luo M."/>
            <person name="Yang T."/>
            <person name="Ammiraju J.S.S."/>
            <person name="Engler F."/>
            <person name="Soderlund C."/>
            <person name="Wing R.A."/>
            <person name="Palmer L.E."/>
            <person name="de la Bastide M."/>
            <person name="Spiegel L."/>
            <person name="Nascimento L."/>
            <person name="Zutavern T."/>
            <person name="O'Shaughnessy A."/>
            <person name="Dike S."/>
            <person name="Dedhia N."/>
            <person name="Preston R."/>
            <person name="Balija V."/>
            <person name="McCombie W.R."/>
            <person name="Chow T."/>
            <person name="Chen H."/>
            <person name="Chung M."/>
            <person name="Chen C."/>
            <person name="Shaw J."/>
            <person name="Wu H."/>
            <person name="Hsiao K."/>
            <person name="Chao Y."/>
            <person name="Chu M."/>
            <person name="Cheng C."/>
            <person name="Hour A."/>
            <person name="Lee P."/>
            <person name="Lin S."/>
            <person name="Lin Y."/>
            <person name="Liou J."/>
            <person name="Liu S."/>
            <person name="Hsing Y."/>
            <person name="Raghuvanshi S."/>
            <person name="Mohanty A."/>
            <person name="Bharti A.K."/>
            <person name="Gaur A."/>
            <person name="Gupta V."/>
            <person name="Kumar D."/>
            <person name="Ravi V."/>
            <person name="Vij S."/>
            <person name="Kapur A."/>
            <person name="Khurana P."/>
            <person name="Khurana P."/>
            <person name="Khurana J.P."/>
            <person name="Tyagi A.K."/>
            <person name="Gaikwad K."/>
            <person name="Singh A."/>
            <person name="Dalal V."/>
            <person name="Srivastava S."/>
            <person name="Dixit A."/>
            <person name="Pal A.K."/>
            <person name="Ghazi I.A."/>
            <person name="Yadav M."/>
            <person name="Pandit A."/>
            <person name="Bhargava A."/>
            <person name="Sureshbabu K."/>
            <person name="Batra K."/>
            <person name="Sharma T.R."/>
            <person name="Mohapatra T."/>
            <person name="Singh N.K."/>
            <person name="Messing J."/>
            <person name="Nelson A.B."/>
            <person name="Fuks G."/>
            <person name="Kavchok S."/>
            <person name="Keizer G."/>
            <person name="Linton E."/>
            <person name="Llaca V."/>
            <person name="Song R."/>
            <person name="Tanyolac B."/>
            <person name="Young S."/>
            <person name="Ho-Il K."/>
            <person name="Hahn J.H."/>
            <person name="Sangsakoo G."/>
            <person name="Vanavichit A."/>
            <person name="de Mattos Luiz.A.T."/>
            <person name="Zimmer P.D."/>
            <person name="Malone G."/>
            <person name="Dellagostin O."/>
            <person name="de Oliveira A.C."/>
            <person name="Bevan M."/>
            <person name="Bancroft I."/>
            <person name="Minx P."/>
            <person name="Cordum H."/>
            <person name="Wilson R."/>
            <person name="Cheng Z."/>
            <person name="Jin W."/>
            <person name="Jiang J."/>
            <person name="Leong S.A."/>
            <person name="Iwama H."/>
            <person name="Gojobori T."/>
            <person name="Itoh T."/>
            <person name="Niimura Y."/>
            <person name="Fujii Y."/>
            <person name="Habara T."/>
            <person name="Sakai H."/>
            <person name="Sato Y."/>
            <person name="Wilson G."/>
            <person name="Kumar K."/>
            <person name="McCouch S."/>
            <person name="Juretic N."/>
            <person name="Hoen D."/>
            <person name="Wright S."/>
            <person name="Bruskiewich R."/>
            <person name="Bureau T."/>
            <person name="Miyao A."/>
            <person name="Hirochika H."/>
            <person name="Nishikawa T."/>
            <person name="Kadowaki K."/>
            <person name="Sugiura M."/>
            <person name="Burr B."/>
            <person name="Sasaki T."/>
        </authorList>
    </citation>
    <scope>NUCLEOTIDE SEQUENCE [LARGE SCALE GENOMIC DNA]</scope>
    <source>
        <strain evidence="3">cv. Nipponbare</strain>
    </source>
</reference>
<reference evidence="2" key="2">
    <citation type="submission" date="2002-05" db="EMBL/GenBank/DDBJ databases">
        <title>Oryza sativa nipponbare(GA3) genomic DNA, chromosome 7, PAC clone:P0580A11.</title>
        <authorList>
            <person name="Sasaki T."/>
            <person name="Matsumoto T."/>
            <person name="Katayose Y."/>
        </authorList>
    </citation>
    <scope>NUCLEOTIDE SEQUENCE</scope>
</reference>
<evidence type="ECO:0000313" key="3">
    <source>
        <dbReference type="Proteomes" id="UP000000763"/>
    </source>
</evidence>
<reference evidence="3" key="4">
    <citation type="journal article" date="2008" name="Nucleic Acids Res.">
        <title>The rice annotation project database (RAP-DB): 2008 update.</title>
        <authorList>
            <consortium name="The rice annotation project (RAP)"/>
        </authorList>
    </citation>
    <scope>GENOME REANNOTATION</scope>
    <source>
        <strain evidence="3">cv. Nipponbare</strain>
    </source>
</reference>
<evidence type="ECO:0000313" key="1">
    <source>
        <dbReference type="EMBL" id="BAC83971.1"/>
    </source>
</evidence>